<gene>
    <name evidence="1" type="ORF">GN299_06110</name>
</gene>
<evidence type="ECO:0000313" key="2">
    <source>
        <dbReference type="Proteomes" id="UP000442695"/>
    </source>
</evidence>
<comment type="caution">
    <text evidence="1">The sequence shown here is derived from an EMBL/GenBank/DDBJ whole genome shotgun (WGS) entry which is preliminary data.</text>
</comment>
<organism evidence="1 2">
    <name type="scientific">Pseudomonas putida</name>
    <name type="common">Arthrobacter siderocapsulatus</name>
    <dbReference type="NCBI Taxonomy" id="303"/>
    <lineage>
        <taxon>Bacteria</taxon>
        <taxon>Pseudomonadati</taxon>
        <taxon>Pseudomonadota</taxon>
        <taxon>Gammaproteobacteria</taxon>
        <taxon>Pseudomonadales</taxon>
        <taxon>Pseudomonadaceae</taxon>
        <taxon>Pseudomonas</taxon>
    </lineage>
</organism>
<evidence type="ECO:0000313" key="1">
    <source>
        <dbReference type="EMBL" id="KAF0255661.1"/>
    </source>
</evidence>
<dbReference type="Proteomes" id="UP000442695">
    <property type="component" value="Unassembled WGS sequence"/>
</dbReference>
<dbReference type="RefSeq" id="WP_156858555.1">
    <property type="nucleotide sequence ID" value="NZ_WOWR01000005.1"/>
</dbReference>
<dbReference type="AlphaFoldDB" id="A0A7V8J5M7"/>
<sequence length="61" mass="6723">MTRLTTTQLHAIADWCRERQMLPDRITGSDVAAACKSLGIPQDGDLDLYEVKEVGSLCEAE</sequence>
<name>A0A7V8J5M7_PSEPU</name>
<protein>
    <submittedName>
        <fullName evidence="1">Uncharacterized protein</fullName>
    </submittedName>
</protein>
<dbReference type="EMBL" id="WOWR01000005">
    <property type="protein sequence ID" value="KAF0255661.1"/>
    <property type="molecule type" value="Genomic_DNA"/>
</dbReference>
<proteinExistence type="predicted"/>
<accession>A0A7V8J5M7</accession>
<reference evidence="1 2" key="1">
    <citation type="submission" date="2019-12" db="EMBL/GenBank/DDBJ databases">
        <authorList>
            <person name="Woiski C."/>
        </authorList>
    </citation>
    <scope>NUCLEOTIDE SEQUENCE [LARGE SCALE GENOMIC DNA]</scope>
    <source>
        <strain evidence="1 2">BOE100</strain>
    </source>
</reference>